<dbReference type="AlphaFoldDB" id="A0A166GPE1"/>
<dbReference type="Gene3D" id="3.60.10.10">
    <property type="entry name" value="Endonuclease/exonuclease/phosphatase"/>
    <property type="match status" value="1"/>
</dbReference>
<gene>
    <name evidence="1" type="ORF">FIBSPDRAFT_745999</name>
</gene>
<dbReference type="InterPro" id="IPR036691">
    <property type="entry name" value="Endo/exonu/phosph_ase_sf"/>
</dbReference>
<dbReference type="EMBL" id="KV417576">
    <property type="protein sequence ID" value="KZP18036.1"/>
    <property type="molecule type" value="Genomic_DNA"/>
</dbReference>
<evidence type="ECO:0008006" key="3">
    <source>
        <dbReference type="Google" id="ProtNLM"/>
    </source>
</evidence>
<dbReference type="STRING" id="436010.A0A166GPE1"/>
<feature type="non-terminal residue" evidence="1">
    <location>
        <position position="115"/>
    </location>
</feature>
<evidence type="ECO:0000313" key="2">
    <source>
        <dbReference type="Proteomes" id="UP000076532"/>
    </source>
</evidence>
<dbReference type="OrthoDB" id="2840473at2759"/>
<accession>A0A166GPE1</accession>
<evidence type="ECO:0000313" key="1">
    <source>
        <dbReference type="EMBL" id="KZP18036.1"/>
    </source>
</evidence>
<organism evidence="1 2">
    <name type="scientific">Athelia psychrophila</name>
    <dbReference type="NCBI Taxonomy" id="1759441"/>
    <lineage>
        <taxon>Eukaryota</taxon>
        <taxon>Fungi</taxon>
        <taxon>Dikarya</taxon>
        <taxon>Basidiomycota</taxon>
        <taxon>Agaricomycotina</taxon>
        <taxon>Agaricomycetes</taxon>
        <taxon>Agaricomycetidae</taxon>
        <taxon>Atheliales</taxon>
        <taxon>Atheliaceae</taxon>
        <taxon>Athelia</taxon>
    </lineage>
</organism>
<dbReference type="SUPFAM" id="SSF56219">
    <property type="entry name" value="DNase I-like"/>
    <property type="match status" value="1"/>
</dbReference>
<sequence>MNAENPKLSLLNINVNKSWLGQVDFLGGLETGEYDVLGIQEPGFDFRPQTRSTGEWTMVYPKGHDQRQRKATRALIMMNKALDSSRWKQLPVDSVDVAAVEISGVFGKVRIFSIY</sequence>
<protein>
    <recommendedName>
        <fullName evidence="3">Endonuclease/exonuclease/phosphatase domain-containing protein</fullName>
    </recommendedName>
</protein>
<proteinExistence type="predicted"/>
<dbReference type="Proteomes" id="UP000076532">
    <property type="component" value="Unassembled WGS sequence"/>
</dbReference>
<reference evidence="1 2" key="1">
    <citation type="journal article" date="2016" name="Mol. Biol. Evol.">
        <title>Comparative Genomics of Early-Diverging Mushroom-Forming Fungi Provides Insights into the Origins of Lignocellulose Decay Capabilities.</title>
        <authorList>
            <person name="Nagy L.G."/>
            <person name="Riley R."/>
            <person name="Tritt A."/>
            <person name="Adam C."/>
            <person name="Daum C."/>
            <person name="Floudas D."/>
            <person name="Sun H."/>
            <person name="Yadav J.S."/>
            <person name="Pangilinan J."/>
            <person name="Larsson K.H."/>
            <person name="Matsuura K."/>
            <person name="Barry K."/>
            <person name="Labutti K."/>
            <person name="Kuo R."/>
            <person name="Ohm R.A."/>
            <person name="Bhattacharya S.S."/>
            <person name="Shirouzu T."/>
            <person name="Yoshinaga Y."/>
            <person name="Martin F.M."/>
            <person name="Grigoriev I.V."/>
            <person name="Hibbett D.S."/>
        </authorList>
    </citation>
    <scope>NUCLEOTIDE SEQUENCE [LARGE SCALE GENOMIC DNA]</scope>
    <source>
        <strain evidence="1 2">CBS 109695</strain>
    </source>
</reference>
<keyword evidence="2" id="KW-1185">Reference proteome</keyword>
<name>A0A166GPE1_9AGAM</name>